<dbReference type="AlphaFoldDB" id="A0A7J0CCH3"/>
<feature type="region of interest" description="Disordered" evidence="1">
    <location>
        <begin position="1"/>
        <end position="56"/>
    </location>
</feature>
<evidence type="ECO:0000313" key="2">
    <source>
        <dbReference type="EMBL" id="GFN00193.1"/>
    </source>
</evidence>
<organism evidence="2 3">
    <name type="scientific">Streptomyces fulvorobeus</name>
    <dbReference type="NCBI Taxonomy" id="284028"/>
    <lineage>
        <taxon>Bacteria</taxon>
        <taxon>Bacillati</taxon>
        <taxon>Actinomycetota</taxon>
        <taxon>Actinomycetes</taxon>
        <taxon>Kitasatosporales</taxon>
        <taxon>Streptomycetaceae</taxon>
        <taxon>Streptomyces</taxon>
    </lineage>
</organism>
<keyword evidence="3" id="KW-1185">Reference proteome</keyword>
<protein>
    <submittedName>
        <fullName evidence="2">Uncharacterized protein</fullName>
    </submittedName>
</protein>
<reference evidence="2 3" key="1">
    <citation type="submission" date="2020-05" db="EMBL/GenBank/DDBJ databases">
        <title>Whole genome shotgun sequence of Streptomyces fulvorobeus NBRC 15897.</title>
        <authorList>
            <person name="Komaki H."/>
            <person name="Tamura T."/>
        </authorList>
    </citation>
    <scope>NUCLEOTIDE SEQUENCE [LARGE SCALE GENOMIC DNA]</scope>
    <source>
        <strain evidence="2 3">NBRC 15897</strain>
    </source>
</reference>
<evidence type="ECO:0000313" key="3">
    <source>
        <dbReference type="Proteomes" id="UP000498980"/>
    </source>
</evidence>
<dbReference type="Proteomes" id="UP000498980">
    <property type="component" value="Unassembled WGS sequence"/>
</dbReference>
<proteinExistence type="predicted"/>
<accession>A0A7J0CCH3</accession>
<gene>
    <name evidence="2" type="ORF">Sfulv_50030</name>
</gene>
<sequence length="115" mass="13048">MTDDHWADSIRSAPAGSGKRRAGARLPEQMRRGPSRSPAHASGPGSEESANRNTPLYSRLAEEWTARGATIPCHPDPLWQRLVSVEHFRRETESTLRRLHLSADLPWEPQPRRYD</sequence>
<name>A0A7J0CCH3_9ACTN</name>
<dbReference type="EMBL" id="BLWC01000001">
    <property type="protein sequence ID" value="GFN00193.1"/>
    <property type="molecule type" value="Genomic_DNA"/>
</dbReference>
<comment type="caution">
    <text evidence="2">The sequence shown here is derived from an EMBL/GenBank/DDBJ whole genome shotgun (WGS) entry which is preliminary data.</text>
</comment>
<evidence type="ECO:0000256" key="1">
    <source>
        <dbReference type="SAM" id="MobiDB-lite"/>
    </source>
</evidence>